<dbReference type="PANTHER" id="PTHR10458">
    <property type="entry name" value="PEPTIDE DEFORMYLASE"/>
    <property type="match status" value="1"/>
</dbReference>
<dbReference type="PRINTS" id="PR01576">
    <property type="entry name" value="PDEFORMYLASE"/>
</dbReference>
<evidence type="ECO:0000256" key="2">
    <source>
        <dbReference type="ARBA" id="ARBA00012175"/>
    </source>
</evidence>
<evidence type="ECO:0000313" key="12">
    <source>
        <dbReference type="Proteomes" id="UP000290189"/>
    </source>
</evidence>
<evidence type="ECO:0000256" key="3">
    <source>
        <dbReference type="ARBA" id="ARBA00022723"/>
    </source>
</evidence>
<dbReference type="Proteomes" id="UP000290189">
    <property type="component" value="Unassembled WGS sequence"/>
</dbReference>
<keyword evidence="4 7" id="KW-0378">Hydrolase</keyword>
<comment type="similarity">
    <text evidence="1 7">Belongs to the polypeptide deformylase family.</text>
</comment>
<dbReference type="EMBL" id="OVEO01000009">
    <property type="protein sequence ID" value="SPQ98127.1"/>
    <property type="molecule type" value="Genomic_DNA"/>
</dbReference>
<dbReference type="EMBL" id="CDSF01000081">
    <property type="protein sequence ID" value="CEO97911.1"/>
    <property type="molecule type" value="Genomic_DNA"/>
</dbReference>
<name>A0A0G4IS24_PLABS</name>
<keyword evidence="3 7" id="KW-0479">Metal-binding</keyword>
<protein>
    <recommendedName>
        <fullName evidence="2 7">Peptide deformylase</fullName>
        <ecNumber evidence="2 7">3.5.1.88</ecNumber>
    </recommendedName>
</protein>
<feature type="region of interest" description="Disordered" evidence="8">
    <location>
        <begin position="212"/>
        <end position="231"/>
    </location>
</feature>
<reference evidence="9 11" key="1">
    <citation type="submission" date="2015-02" db="EMBL/GenBank/DDBJ databases">
        <authorList>
            <person name="Chooi Y.-H."/>
        </authorList>
    </citation>
    <scope>NUCLEOTIDE SEQUENCE [LARGE SCALE GENOMIC DNA]</scope>
    <source>
        <strain evidence="9">E3</strain>
    </source>
</reference>
<dbReference type="Proteomes" id="UP000039324">
    <property type="component" value="Unassembled WGS sequence"/>
</dbReference>
<dbReference type="GO" id="GO:0046872">
    <property type="term" value="F:metal ion binding"/>
    <property type="evidence" value="ECO:0007669"/>
    <property type="project" value="UniProtKB-KW"/>
</dbReference>
<sequence length="231" mass="25778">MAKAAQAAKKAFDLVFLGNSVLRRTSLPVDVGAITKPETKELMAGMRKVLASTEYGIGLAAPQVGHNVRMLLYLNIVENDLTEEGTERDSLDHFPPPIMMINPVITDRSVEMVNEWEQCLSVPEFTGLVPRHASVSVDYYDEDGVARSVNMKGQDARTVQHEIDHLDGVLFIDRVDLKTNLFVTKEYERILAENPREIVQHEYPDIDFSDVGLSSSAPEGVDFTSDTQRDN</sequence>
<evidence type="ECO:0000256" key="1">
    <source>
        <dbReference type="ARBA" id="ARBA00010759"/>
    </source>
</evidence>
<dbReference type="SUPFAM" id="SSF56420">
    <property type="entry name" value="Peptide deformylase"/>
    <property type="match status" value="1"/>
</dbReference>
<dbReference type="AlphaFoldDB" id="A0A0G4IS24"/>
<organism evidence="9 11">
    <name type="scientific">Plasmodiophora brassicae</name>
    <name type="common">Clubroot disease agent</name>
    <dbReference type="NCBI Taxonomy" id="37360"/>
    <lineage>
        <taxon>Eukaryota</taxon>
        <taxon>Sar</taxon>
        <taxon>Rhizaria</taxon>
        <taxon>Endomyxa</taxon>
        <taxon>Phytomyxea</taxon>
        <taxon>Plasmodiophorida</taxon>
        <taxon>Plasmodiophoridae</taxon>
        <taxon>Plasmodiophora</taxon>
    </lineage>
</organism>
<dbReference type="Gene3D" id="3.90.45.10">
    <property type="entry name" value="Peptide deformylase"/>
    <property type="match status" value="1"/>
</dbReference>
<dbReference type="SMR" id="A0A0G4IS24"/>
<keyword evidence="10" id="KW-0496">Mitochondrion</keyword>
<evidence type="ECO:0000256" key="8">
    <source>
        <dbReference type="SAM" id="MobiDB-lite"/>
    </source>
</evidence>
<evidence type="ECO:0000313" key="9">
    <source>
        <dbReference type="EMBL" id="CEO97911.1"/>
    </source>
</evidence>
<dbReference type="PIRSF" id="PIRSF004749">
    <property type="entry name" value="Pep_def"/>
    <property type="match status" value="1"/>
</dbReference>
<evidence type="ECO:0000256" key="7">
    <source>
        <dbReference type="RuleBase" id="RU362111"/>
    </source>
</evidence>
<proteinExistence type="inferred from homology"/>
<geneLocation type="mitochondrion" evidence="10"/>
<evidence type="ECO:0000256" key="4">
    <source>
        <dbReference type="ARBA" id="ARBA00022801"/>
    </source>
</evidence>
<dbReference type="InterPro" id="IPR023635">
    <property type="entry name" value="Peptide_deformylase"/>
</dbReference>
<gene>
    <name evidence="9" type="ORF">PBRA_006025</name>
    <name evidence="10" type="ORF">PLBR_LOCUS5342</name>
</gene>
<dbReference type="EC" id="3.5.1.88" evidence="2 7"/>
<dbReference type="NCBIfam" id="TIGR00079">
    <property type="entry name" value="pept_deformyl"/>
    <property type="match status" value="1"/>
</dbReference>
<keyword evidence="5 7" id="KW-0648">Protein biosynthesis</keyword>
<comment type="function">
    <text evidence="6 7">Removes the formyl group from the N-terminal Met of newly synthesized proteins.</text>
</comment>
<dbReference type="GO" id="GO:0006412">
    <property type="term" value="P:translation"/>
    <property type="evidence" value="ECO:0007669"/>
    <property type="project" value="UniProtKB-KW"/>
</dbReference>
<dbReference type="HAMAP" id="MF_00163">
    <property type="entry name" value="Pep_deformylase"/>
    <property type="match status" value="1"/>
</dbReference>
<dbReference type="STRING" id="37360.A0A0G4IS24"/>
<dbReference type="NCBIfam" id="NF001159">
    <property type="entry name" value="PRK00150.1-3"/>
    <property type="match status" value="1"/>
</dbReference>
<evidence type="ECO:0000313" key="11">
    <source>
        <dbReference type="Proteomes" id="UP000039324"/>
    </source>
</evidence>
<dbReference type="Pfam" id="PF01327">
    <property type="entry name" value="Pep_deformylase"/>
    <property type="match status" value="1"/>
</dbReference>
<dbReference type="OrthoDB" id="276063at2759"/>
<dbReference type="PANTHER" id="PTHR10458:SF2">
    <property type="entry name" value="PEPTIDE DEFORMYLASE, MITOCHONDRIAL"/>
    <property type="match status" value="1"/>
</dbReference>
<accession>A0A0G4IS24</accession>
<dbReference type="CDD" id="cd00487">
    <property type="entry name" value="Pep_deformylase"/>
    <property type="match status" value="1"/>
</dbReference>
<reference evidence="10 12" key="2">
    <citation type="submission" date="2018-03" db="EMBL/GenBank/DDBJ databases">
        <authorList>
            <person name="Fogelqvist J."/>
        </authorList>
    </citation>
    <scope>NUCLEOTIDE SEQUENCE [LARGE SCALE GENOMIC DNA]</scope>
</reference>
<dbReference type="InterPro" id="IPR036821">
    <property type="entry name" value="Peptide_deformylase_sf"/>
</dbReference>
<evidence type="ECO:0000256" key="5">
    <source>
        <dbReference type="ARBA" id="ARBA00022917"/>
    </source>
</evidence>
<keyword evidence="11" id="KW-1185">Reference proteome</keyword>
<comment type="catalytic activity">
    <reaction evidence="7">
        <text>N-terminal N-formyl-L-methionyl-[peptide] + H2O = N-terminal L-methionyl-[peptide] + formate</text>
        <dbReference type="Rhea" id="RHEA:24420"/>
        <dbReference type="Rhea" id="RHEA-COMP:10639"/>
        <dbReference type="Rhea" id="RHEA-COMP:10640"/>
        <dbReference type="ChEBI" id="CHEBI:15377"/>
        <dbReference type="ChEBI" id="CHEBI:15740"/>
        <dbReference type="ChEBI" id="CHEBI:49298"/>
        <dbReference type="ChEBI" id="CHEBI:64731"/>
        <dbReference type="EC" id="3.5.1.88"/>
    </reaction>
</comment>
<evidence type="ECO:0000313" key="10">
    <source>
        <dbReference type="EMBL" id="SPQ98127.1"/>
    </source>
</evidence>
<dbReference type="GO" id="GO:0042586">
    <property type="term" value="F:peptide deformylase activity"/>
    <property type="evidence" value="ECO:0007669"/>
    <property type="project" value="UniProtKB-EC"/>
</dbReference>
<dbReference type="OMA" id="RAFSYNV"/>
<evidence type="ECO:0000256" key="6">
    <source>
        <dbReference type="ARBA" id="ARBA00037114"/>
    </source>
</evidence>